<sequence>MHDMMREICLSKAKEENFLQVMEVPTSTSTINAQTPSRARRLVVHNGNALDMLGHKNKKADLFCVPVEGNLWKPAISVFQSLPLLRVLDLHNAKFKGGKLPSSIGELIHLRFLSLQILYSISSASVSTESKASDLPQLIRRLGEEIADGGGSNADSGKVASFKVGCIIINGFVGKRMVCSKGGFPSVTFSRISNQEELEEWIVEEGSMPCLCSLVIDDCKKLKELPDGLKYITSFKGTGN</sequence>
<dbReference type="GO" id="GO:0006952">
    <property type="term" value="P:defense response"/>
    <property type="evidence" value="ECO:0007669"/>
    <property type="project" value="UniProtKB-KW"/>
</dbReference>
<dbReference type="PANTHER" id="PTHR36766">
    <property type="entry name" value="PLANT BROAD-SPECTRUM MILDEW RESISTANCE PROTEIN RPW8"/>
    <property type="match status" value="1"/>
</dbReference>
<name>A0A6D2IRI6_9BRAS</name>
<evidence type="ECO:0000313" key="2">
    <source>
        <dbReference type="EMBL" id="CAA7029120.1"/>
    </source>
</evidence>
<organism evidence="2 3">
    <name type="scientific">Microthlaspi erraticum</name>
    <dbReference type="NCBI Taxonomy" id="1685480"/>
    <lineage>
        <taxon>Eukaryota</taxon>
        <taxon>Viridiplantae</taxon>
        <taxon>Streptophyta</taxon>
        <taxon>Embryophyta</taxon>
        <taxon>Tracheophyta</taxon>
        <taxon>Spermatophyta</taxon>
        <taxon>Magnoliopsida</taxon>
        <taxon>eudicotyledons</taxon>
        <taxon>Gunneridae</taxon>
        <taxon>Pentapetalae</taxon>
        <taxon>rosids</taxon>
        <taxon>malvids</taxon>
        <taxon>Brassicales</taxon>
        <taxon>Brassicaceae</taxon>
        <taxon>Coluteocarpeae</taxon>
        <taxon>Microthlaspi</taxon>
    </lineage>
</organism>
<comment type="caution">
    <text evidence="2">The sequence shown here is derived from an EMBL/GenBank/DDBJ whole genome shotgun (WGS) entry which is preliminary data.</text>
</comment>
<keyword evidence="3" id="KW-1185">Reference proteome</keyword>
<reference evidence="2" key="1">
    <citation type="submission" date="2020-01" db="EMBL/GenBank/DDBJ databases">
        <authorList>
            <person name="Mishra B."/>
        </authorList>
    </citation>
    <scope>NUCLEOTIDE SEQUENCE [LARGE SCALE GENOMIC DNA]</scope>
</reference>
<dbReference type="PANTHER" id="PTHR36766:SF40">
    <property type="entry name" value="DISEASE RESISTANCE PROTEIN RGA3"/>
    <property type="match status" value="1"/>
</dbReference>
<dbReference type="EMBL" id="CACVBM020001076">
    <property type="protein sequence ID" value="CAA7029120.1"/>
    <property type="molecule type" value="Genomic_DNA"/>
</dbReference>
<gene>
    <name evidence="2" type="ORF">MERR_LOCUS16355</name>
</gene>
<proteinExistence type="predicted"/>
<dbReference type="AlphaFoldDB" id="A0A6D2IRI6"/>
<evidence type="ECO:0000256" key="1">
    <source>
        <dbReference type="ARBA" id="ARBA00022821"/>
    </source>
</evidence>
<keyword evidence="1" id="KW-0611">Plant defense</keyword>
<dbReference type="Proteomes" id="UP000467841">
    <property type="component" value="Unassembled WGS sequence"/>
</dbReference>
<dbReference type="SUPFAM" id="SSF52058">
    <property type="entry name" value="L domain-like"/>
    <property type="match status" value="1"/>
</dbReference>
<dbReference type="Gene3D" id="3.80.10.10">
    <property type="entry name" value="Ribonuclease Inhibitor"/>
    <property type="match status" value="1"/>
</dbReference>
<accession>A0A6D2IRI6</accession>
<protein>
    <submittedName>
        <fullName evidence="2">Uncharacterized protein</fullName>
    </submittedName>
</protein>
<dbReference type="InterPro" id="IPR032675">
    <property type="entry name" value="LRR_dom_sf"/>
</dbReference>
<dbReference type="OrthoDB" id="1917524at2759"/>
<evidence type="ECO:0000313" key="3">
    <source>
        <dbReference type="Proteomes" id="UP000467841"/>
    </source>
</evidence>